<keyword evidence="10" id="KW-1185">Reference proteome</keyword>
<keyword evidence="3" id="KW-1003">Cell membrane</keyword>
<dbReference type="PANTHER" id="PTHR32322:SF18">
    <property type="entry name" value="S-ADENOSYLMETHIONINE_S-ADENOSYLHOMOCYSTEINE TRANSPORTER"/>
    <property type="match status" value="1"/>
</dbReference>
<dbReference type="Pfam" id="PF00892">
    <property type="entry name" value="EamA"/>
    <property type="match status" value="2"/>
</dbReference>
<feature type="domain" description="EamA" evidence="8">
    <location>
        <begin position="157"/>
        <end position="293"/>
    </location>
</feature>
<feature type="transmembrane region" description="Helical" evidence="7">
    <location>
        <begin position="69"/>
        <end position="92"/>
    </location>
</feature>
<keyword evidence="5 7" id="KW-1133">Transmembrane helix</keyword>
<dbReference type="EMBL" id="NPMS01000003">
    <property type="protein sequence ID" value="OZU88980.1"/>
    <property type="molecule type" value="Genomic_DNA"/>
</dbReference>
<dbReference type="InterPro" id="IPR050638">
    <property type="entry name" value="AA-Vitamin_Transporters"/>
</dbReference>
<evidence type="ECO:0000256" key="3">
    <source>
        <dbReference type="ARBA" id="ARBA00022475"/>
    </source>
</evidence>
<accession>A0A265NAB8</accession>
<feature type="transmembrane region" description="Helical" evidence="7">
    <location>
        <begin position="218"/>
        <end position="239"/>
    </location>
</feature>
<keyword evidence="6 7" id="KW-0472">Membrane</keyword>
<dbReference type="RefSeq" id="WP_094885339.1">
    <property type="nucleotide sequence ID" value="NZ_NPMS01000003.1"/>
</dbReference>
<dbReference type="OrthoDB" id="9805239at2"/>
<reference evidence="9 10" key="1">
    <citation type="submission" date="2017-08" db="EMBL/GenBank/DDBJ databases">
        <title>Virgibacillus indicus sp. nov. and Virgibacillus profoundi sp. nov, two moderately halophilic bacteria isolated from marine sediment by using the Microfluidic Streak Plate.</title>
        <authorList>
            <person name="Xu B."/>
            <person name="Hu B."/>
            <person name="Wang J."/>
            <person name="Zhu Y."/>
            <person name="Huang L."/>
            <person name="Du W."/>
            <person name="Huang Y."/>
        </authorList>
    </citation>
    <scope>NUCLEOTIDE SEQUENCE [LARGE SCALE GENOMIC DNA]</scope>
    <source>
        <strain evidence="9 10">IO3-P2-C2</strain>
    </source>
</reference>
<protein>
    <submittedName>
        <fullName evidence="9">EamA family transporter</fullName>
    </submittedName>
</protein>
<feature type="domain" description="EamA" evidence="8">
    <location>
        <begin position="9"/>
        <end position="142"/>
    </location>
</feature>
<dbReference type="InterPro" id="IPR000620">
    <property type="entry name" value="EamA_dom"/>
</dbReference>
<proteinExistence type="inferred from homology"/>
<gene>
    <name evidence="9" type="ORF">CIL03_08140</name>
</gene>
<feature type="transmembrane region" description="Helical" evidence="7">
    <location>
        <begin position="155"/>
        <end position="175"/>
    </location>
</feature>
<feature type="transmembrane region" description="Helical" evidence="7">
    <location>
        <begin position="98"/>
        <end position="119"/>
    </location>
</feature>
<keyword evidence="4 7" id="KW-0812">Transmembrane</keyword>
<evidence type="ECO:0000313" key="10">
    <source>
        <dbReference type="Proteomes" id="UP000216498"/>
    </source>
</evidence>
<comment type="caution">
    <text evidence="9">The sequence shown here is derived from an EMBL/GenBank/DDBJ whole genome shotgun (WGS) entry which is preliminary data.</text>
</comment>
<evidence type="ECO:0000256" key="1">
    <source>
        <dbReference type="ARBA" id="ARBA00004651"/>
    </source>
</evidence>
<evidence type="ECO:0000256" key="4">
    <source>
        <dbReference type="ARBA" id="ARBA00022692"/>
    </source>
</evidence>
<comment type="subcellular location">
    <subcellularLocation>
        <location evidence="1">Cell membrane</location>
        <topology evidence="1">Multi-pass membrane protein</topology>
    </subcellularLocation>
</comment>
<dbReference type="GO" id="GO:0005886">
    <property type="term" value="C:plasma membrane"/>
    <property type="evidence" value="ECO:0007669"/>
    <property type="project" value="UniProtKB-SubCell"/>
</dbReference>
<dbReference type="Gene3D" id="1.10.3730.20">
    <property type="match status" value="1"/>
</dbReference>
<evidence type="ECO:0000313" key="9">
    <source>
        <dbReference type="EMBL" id="OZU88980.1"/>
    </source>
</evidence>
<evidence type="ECO:0000259" key="8">
    <source>
        <dbReference type="Pfam" id="PF00892"/>
    </source>
</evidence>
<sequence length="316" mass="34981">MDRKQSTAMYFWLLLVPMFWGGAFVAAEHVITEIPPITAAALRFGLAGILLLIFILWKRKLDFRALRKQWISIVLMAITGIFGYNIFFFIALDITSAINGSLIVATTPVFITLGAVIFLDEKWNKGLGLGLVLSLVGVIVVISKGSLHTLLQLEFNTGDLLFIGGLICWVSHGLLGKIAMRDVSPALTTTLTTLIGALLLGIISLFENRWDAVLRMSVQAWAEMLFMIICSSVIAFLLWNHGIKQIGASKSSIYMNLVPIFTALIAVVLYGSSITFTQIAGMIMVIVGVYCVTLHQHLKQKRVQQNKLNIKKRKNI</sequence>
<dbReference type="AlphaFoldDB" id="A0A265NAB8"/>
<feature type="transmembrane region" description="Helical" evidence="7">
    <location>
        <begin position="37"/>
        <end position="57"/>
    </location>
</feature>
<dbReference type="SUPFAM" id="SSF103481">
    <property type="entry name" value="Multidrug resistance efflux transporter EmrE"/>
    <property type="match status" value="2"/>
</dbReference>
<evidence type="ECO:0000256" key="5">
    <source>
        <dbReference type="ARBA" id="ARBA00022989"/>
    </source>
</evidence>
<feature type="transmembrane region" description="Helical" evidence="7">
    <location>
        <begin position="276"/>
        <end position="294"/>
    </location>
</feature>
<dbReference type="PANTHER" id="PTHR32322">
    <property type="entry name" value="INNER MEMBRANE TRANSPORTER"/>
    <property type="match status" value="1"/>
</dbReference>
<feature type="transmembrane region" description="Helical" evidence="7">
    <location>
        <begin position="126"/>
        <end position="143"/>
    </location>
</feature>
<evidence type="ECO:0000256" key="2">
    <source>
        <dbReference type="ARBA" id="ARBA00007362"/>
    </source>
</evidence>
<organism evidence="9 10">
    <name type="scientific">Virgibacillus indicus</name>
    <dbReference type="NCBI Taxonomy" id="2024554"/>
    <lineage>
        <taxon>Bacteria</taxon>
        <taxon>Bacillati</taxon>
        <taxon>Bacillota</taxon>
        <taxon>Bacilli</taxon>
        <taxon>Bacillales</taxon>
        <taxon>Bacillaceae</taxon>
        <taxon>Virgibacillus</taxon>
    </lineage>
</organism>
<feature type="transmembrane region" description="Helical" evidence="7">
    <location>
        <begin position="251"/>
        <end position="270"/>
    </location>
</feature>
<feature type="transmembrane region" description="Helical" evidence="7">
    <location>
        <begin position="187"/>
        <end position="206"/>
    </location>
</feature>
<evidence type="ECO:0000256" key="6">
    <source>
        <dbReference type="ARBA" id="ARBA00023136"/>
    </source>
</evidence>
<name>A0A265NAB8_9BACI</name>
<comment type="similarity">
    <text evidence="2">Belongs to the EamA transporter family.</text>
</comment>
<dbReference type="Proteomes" id="UP000216498">
    <property type="component" value="Unassembled WGS sequence"/>
</dbReference>
<evidence type="ECO:0000256" key="7">
    <source>
        <dbReference type="SAM" id="Phobius"/>
    </source>
</evidence>
<dbReference type="InterPro" id="IPR037185">
    <property type="entry name" value="EmrE-like"/>
</dbReference>